<feature type="transmembrane region" description="Helical" evidence="7">
    <location>
        <begin position="52"/>
        <end position="74"/>
    </location>
</feature>
<dbReference type="SUPFAM" id="SSF161098">
    <property type="entry name" value="MetI-like"/>
    <property type="match status" value="1"/>
</dbReference>
<evidence type="ECO:0000256" key="2">
    <source>
        <dbReference type="ARBA" id="ARBA00022448"/>
    </source>
</evidence>
<organism evidence="9 10">
    <name type="scientific">Bradyrhizobium nitroreducens</name>
    <dbReference type="NCBI Taxonomy" id="709803"/>
    <lineage>
        <taxon>Bacteria</taxon>
        <taxon>Pseudomonadati</taxon>
        <taxon>Pseudomonadota</taxon>
        <taxon>Alphaproteobacteria</taxon>
        <taxon>Hyphomicrobiales</taxon>
        <taxon>Nitrobacteraceae</taxon>
        <taxon>Bradyrhizobium</taxon>
    </lineage>
</organism>
<evidence type="ECO:0000259" key="8">
    <source>
        <dbReference type="PROSITE" id="PS50928"/>
    </source>
</evidence>
<feature type="transmembrane region" description="Helical" evidence="7">
    <location>
        <begin position="20"/>
        <end position="45"/>
    </location>
</feature>
<feature type="domain" description="ABC transmembrane type-1" evidence="8">
    <location>
        <begin position="18"/>
        <end position="198"/>
    </location>
</feature>
<keyword evidence="6 7" id="KW-0472">Membrane</keyword>
<keyword evidence="3" id="KW-1003">Cell membrane</keyword>
<feature type="transmembrane region" description="Helical" evidence="7">
    <location>
        <begin position="179"/>
        <end position="204"/>
    </location>
</feature>
<dbReference type="Pfam" id="PF00528">
    <property type="entry name" value="BPD_transp_1"/>
    <property type="match status" value="1"/>
</dbReference>
<dbReference type="InterPro" id="IPR035906">
    <property type="entry name" value="MetI-like_sf"/>
</dbReference>
<dbReference type="AlphaFoldDB" id="A0A2M6UDS9"/>
<dbReference type="GO" id="GO:0005886">
    <property type="term" value="C:plasma membrane"/>
    <property type="evidence" value="ECO:0007669"/>
    <property type="project" value="UniProtKB-SubCell"/>
</dbReference>
<comment type="subcellular location">
    <subcellularLocation>
        <location evidence="1 7">Cell membrane</location>
        <topology evidence="1 7">Multi-pass membrane protein</topology>
    </subcellularLocation>
</comment>
<keyword evidence="2 7" id="KW-0813">Transport</keyword>
<evidence type="ECO:0000313" key="10">
    <source>
        <dbReference type="Proteomes" id="UP000228930"/>
    </source>
</evidence>
<dbReference type="RefSeq" id="WP_161497253.1">
    <property type="nucleotide sequence ID" value="NZ_LFJC01000003.1"/>
</dbReference>
<dbReference type="PANTHER" id="PTHR30151:SF41">
    <property type="entry name" value="ABC TRANSPORTER PERMEASE PROTEIN"/>
    <property type="match status" value="1"/>
</dbReference>
<sequence length="215" mass="22767">MDVLIAIRDSGQTLPKDVAITFLETFFGLVLATAFSLTLALAFYFSWPIEDVLMPYAVALKSIPVVAMAPLLVIWTGNGIVGKIVLASIVSFFPLLIGFRDGLHSKPIELDHVAQVWAKSKLRVLLNIDLPLSIPSALSALKIAAPLSLVGAVVAEFSGANSGLGHVVIIAAYRADVALLFAGVIVVSLLGILMFQVAVAAEVATLKAMRMSRAD</sequence>
<dbReference type="Proteomes" id="UP000228930">
    <property type="component" value="Unassembled WGS sequence"/>
</dbReference>
<evidence type="ECO:0000256" key="6">
    <source>
        <dbReference type="ARBA" id="ARBA00023136"/>
    </source>
</evidence>
<accession>A0A2M6UDS9</accession>
<name>A0A2M6UDS9_9BRAD</name>
<evidence type="ECO:0000256" key="5">
    <source>
        <dbReference type="ARBA" id="ARBA00022989"/>
    </source>
</evidence>
<protein>
    <recommendedName>
        <fullName evidence="8">ABC transmembrane type-1 domain-containing protein</fullName>
    </recommendedName>
</protein>
<keyword evidence="4 7" id="KW-0812">Transmembrane</keyword>
<comment type="similarity">
    <text evidence="7">Belongs to the binding-protein-dependent transport system permease family.</text>
</comment>
<keyword evidence="10" id="KW-1185">Reference proteome</keyword>
<dbReference type="PROSITE" id="PS50928">
    <property type="entry name" value="ABC_TM1"/>
    <property type="match status" value="1"/>
</dbReference>
<evidence type="ECO:0000256" key="4">
    <source>
        <dbReference type="ARBA" id="ARBA00022692"/>
    </source>
</evidence>
<keyword evidence="5 7" id="KW-1133">Transmembrane helix</keyword>
<reference evidence="9 10" key="1">
    <citation type="submission" date="2015-06" db="EMBL/GenBank/DDBJ databases">
        <title>Comparative genome analysis of nirS-carrying Bradyrhizobium sp. strains.</title>
        <authorList>
            <person name="Ishii S."/>
            <person name="Jang J."/>
            <person name="Nishizawa T."/>
            <person name="Senoo K."/>
        </authorList>
    </citation>
    <scope>NUCLEOTIDE SEQUENCE [LARGE SCALE GENOMIC DNA]</scope>
    <source>
        <strain evidence="9 10">TSA1</strain>
    </source>
</reference>
<evidence type="ECO:0000313" key="9">
    <source>
        <dbReference type="EMBL" id="PIT02756.1"/>
    </source>
</evidence>
<dbReference type="GO" id="GO:0055085">
    <property type="term" value="P:transmembrane transport"/>
    <property type="evidence" value="ECO:0007669"/>
    <property type="project" value="InterPro"/>
</dbReference>
<dbReference type="Gene3D" id="1.10.3720.10">
    <property type="entry name" value="MetI-like"/>
    <property type="match status" value="1"/>
</dbReference>
<comment type="caution">
    <text evidence="9">The sequence shown here is derived from an EMBL/GenBank/DDBJ whole genome shotgun (WGS) entry which is preliminary data.</text>
</comment>
<proteinExistence type="inferred from homology"/>
<feature type="transmembrane region" description="Helical" evidence="7">
    <location>
        <begin position="80"/>
        <end position="99"/>
    </location>
</feature>
<gene>
    <name evidence="9" type="ORF">TSA1_19865</name>
</gene>
<evidence type="ECO:0000256" key="7">
    <source>
        <dbReference type="RuleBase" id="RU363032"/>
    </source>
</evidence>
<feature type="transmembrane region" description="Helical" evidence="7">
    <location>
        <begin position="149"/>
        <end position="173"/>
    </location>
</feature>
<dbReference type="EMBL" id="LFJC01000003">
    <property type="protein sequence ID" value="PIT02756.1"/>
    <property type="molecule type" value="Genomic_DNA"/>
</dbReference>
<evidence type="ECO:0000256" key="3">
    <source>
        <dbReference type="ARBA" id="ARBA00022475"/>
    </source>
</evidence>
<dbReference type="InterPro" id="IPR000515">
    <property type="entry name" value="MetI-like"/>
</dbReference>
<evidence type="ECO:0000256" key="1">
    <source>
        <dbReference type="ARBA" id="ARBA00004651"/>
    </source>
</evidence>
<dbReference type="PANTHER" id="PTHR30151">
    <property type="entry name" value="ALKANE SULFONATE ABC TRANSPORTER-RELATED, MEMBRANE SUBUNIT"/>
    <property type="match status" value="1"/>
</dbReference>